<dbReference type="Proteomes" id="UP001500063">
    <property type="component" value="Unassembled WGS sequence"/>
</dbReference>
<dbReference type="Pfam" id="PF12680">
    <property type="entry name" value="SnoaL_2"/>
    <property type="match status" value="1"/>
</dbReference>
<keyword evidence="3" id="KW-1185">Reference proteome</keyword>
<evidence type="ECO:0000313" key="2">
    <source>
        <dbReference type="EMBL" id="GAA0357584.1"/>
    </source>
</evidence>
<dbReference type="InterPro" id="IPR037401">
    <property type="entry name" value="SnoaL-like"/>
</dbReference>
<evidence type="ECO:0000259" key="1">
    <source>
        <dbReference type="Pfam" id="PF12680"/>
    </source>
</evidence>
<protein>
    <recommendedName>
        <fullName evidence="1">SnoaL-like domain-containing protein</fullName>
    </recommendedName>
</protein>
<proteinExistence type="predicted"/>
<reference evidence="2 3" key="1">
    <citation type="journal article" date="2019" name="Int. J. Syst. Evol. Microbiol.">
        <title>The Global Catalogue of Microorganisms (GCM) 10K type strain sequencing project: providing services to taxonomists for standard genome sequencing and annotation.</title>
        <authorList>
            <consortium name="The Broad Institute Genomics Platform"/>
            <consortium name="The Broad Institute Genome Sequencing Center for Infectious Disease"/>
            <person name="Wu L."/>
            <person name="Ma J."/>
        </authorList>
    </citation>
    <scope>NUCLEOTIDE SEQUENCE [LARGE SCALE GENOMIC DNA]</scope>
    <source>
        <strain evidence="2 3">JCM 4565</strain>
    </source>
</reference>
<gene>
    <name evidence="2" type="ORF">GCM10010319_38510</name>
</gene>
<dbReference type="RefSeq" id="WP_344119299.1">
    <property type="nucleotide sequence ID" value="NZ_BAAABW010000021.1"/>
</dbReference>
<name>A0ABN0X841_9ACTN</name>
<comment type="caution">
    <text evidence="2">The sequence shown here is derived from an EMBL/GenBank/DDBJ whole genome shotgun (WGS) entry which is preliminary data.</text>
</comment>
<accession>A0ABN0X841</accession>
<sequence>MYHRIVAAKLRKAFSQIDSGDWQSMVDTLAPEFTYIFYGEHALSGERHTREAMSLWWQRVFRLIPDARFEPLEIIISGGPWLTKVATRVRIGGPLPDGTRYDNVMTQFLYLKWGRITEIHTLEDTVVLQRALDAIAAAGNAEAHAAPITDADARAVRQG</sequence>
<dbReference type="EMBL" id="BAAABW010000021">
    <property type="protein sequence ID" value="GAA0357584.1"/>
    <property type="molecule type" value="Genomic_DNA"/>
</dbReference>
<feature type="domain" description="SnoaL-like" evidence="1">
    <location>
        <begin position="11"/>
        <end position="119"/>
    </location>
</feature>
<dbReference type="SUPFAM" id="SSF54427">
    <property type="entry name" value="NTF2-like"/>
    <property type="match status" value="1"/>
</dbReference>
<dbReference type="Gene3D" id="3.10.450.50">
    <property type="match status" value="1"/>
</dbReference>
<evidence type="ECO:0000313" key="3">
    <source>
        <dbReference type="Proteomes" id="UP001500063"/>
    </source>
</evidence>
<organism evidence="2 3">
    <name type="scientific">Streptomyces blastmyceticus</name>
    <dbReference type="NCBI Taxonomy" id="68180"/>
    <lineage>
        <taxon>Bacteria</taxon>
        <taxon>Bacillati</taxon>
        <taxon>Actinomycetota</taxon>
        <taxon>Actinomycetes</taxon>
        <taxon>Kitasatosporales</taxon>
        <taxon>Streptomycetaceae</taxon>
        <taxon>Streptomyces</taxon>
    </lineage>
</organism>
<dbReference type="InterPro" id="IPR032710">
    <property type="entry name" value="NTF2-like_dom_sf"/>
</dbReference>